<proteinExistence type="predicted"/>
<keyword evidence="2" id="KW-0238">DNA-binding</keyword>
<dbReference type="HOGENOM" id="CLU_111585_5_3_14"/>
<dbReference type="AlphaFoldDB" id="W6AJG0"/>
<dbReference type="Pfam" id="PF01638">
    <property type="entry name" value="HxlR"/>
    <property type="match status" value="1"/>
</dbReference>
<feature type="domain" description="HTH hxlR-type" evidence="4">
    <location>
        <begin position="9"/>
        <end position="107"/>
    </location>
</feature>
<organism evidence="5 6">
    <name type="scientific">Spiroplasma sabaudiense Ar-1343</name>
    <dbReference type="NCBI Taxonomy" id="1276257"/>
    <lineage>
        <taxon>Bacteria</taxon>
        <taxon>Bacillati</taxon>
        <taxon>Mycoplasmatota</taxon>
        <taxon>Mollicutes</taxon>
        <taxon>Entomoplasmatales</taxon>
        <taxon>Spiroplasmataceae</taxon>
        <taxon>Spiroplasma</taxon>
    </lineage>
</organism>
<dbReference type="KEGG" id="ssab:SSABA_v1c04470"/>
<dbReference type="GO" id="GO:0003677">
    <property type="term" value="F:DNA binding"/>
    <property type="evidence" value="ECO:0007669"/>
    <property type="project" value="UniProtKB-KW"/>
</dbReference>
<dbReference type="eggNOG" id="COG1733">
    <property type="taxonomic scope" value="Bacteria"/>
</dbReference>
<protein>
    <submittedName>
        <fullName evidence="5">HxlR family transcriptional regulator</fullName>
    </submittedName>
</protein>
<evidence type="ECO:0000256" key="2">
    <source>
        <dbReference type="ARBA" id="ARBA00023125"/>
    </source>
</evidence>
<dbReference type="PATRIC" id="fig|1276257.3.peg.458"/>
<evidence type="ECO:0000256" key="1">
    <source>
        <dbReference type="ARBA" id="ARBA00023015"/>
    </source>
</evidence>
<dbReference type="SUPFAM" id="SSF46785">
    <property type="entry name" value="Winged helix' DNA-binding domain"/>
    <property type="match status" value="1"/>
</dbReference>
<dbReference type="InterPro" id="IPR036388">
    <property type="entry name" value="WH-like_DNA-bd_sf"/>
</dbReference>
<dbReference type="PANTHER" id="PTHR33204">
    <property type="entry name" value="TRANSCRIPTIONAL REGULATOR, MARR FAMILY"/>
    <property type="match status" value="1"/>
</dbReference>
<sequence length="116" mass="12975">MELLSGIDCPIELTLSIISNKWCVLILRDLFSGTKRFGELKKSLNDISPKVLTSNLKKLELNGLINRKVYPIVPPKVEYSLTKLGLTLRPVLDSLGKWGNDFKKMSSQEIGVSNKS</sequence>
<name>W6AJG0_9MOLU</name>
<dbReference type="Gene3D" id="1.10.10.10">
    <property type="entry name" value="Winged helix-like DNA-binding domain superfamily/Winged helix DNA-binding domain"/>
    <property type="match status" value="1"/>
</dbReference>
<dbReference type="InterPro" id="IPR002577">
    <property type="entry name" value="HTH_HxlR"/>
</dbReference>
<dbReference type="Proteomes" id="UP000019265">
    <property type="component" value="Chromosome"/>
</dbReference>
<evidence type="ECO:0000313" key="5">
    <source>
        <dbReference type="EMBL" id="AHI53854.1"/>
    </source>
</evidence>
<reference evidence="5 6" key="1">
    <citation type="journal article" date="2014" name="Genome Biol. Evol.">
        <title>Molecular evolution of the substrate utilization strategies and putative virulence factors in mosquito-associated Spiroplasma species.</title>
        <authorList>
            <person name="Chang T.H."/>
            <person name="Lo W.S."/>
            <person name="Ku C."/>
            <person name="Chen L.L."/>
            <person name="Kuo C.H."/>
        </authorList>
    </citation>
    <scope>NUCLEOTIDE SEQUENCE [LARGE SCALE GENOMIC DNA]</scope>
    <source>
        <strain evidence="5">Ar-1343</strain>
    </source>
</reference>
<keyword evidence="6" id="KW-1185">Reference proteome</keyword>
<keyword evidence="1" id="KW-0805">Transcription regulation</keyword>
<dbReference type="PROSITE" id="PS51118">
    <property type="entry name" value="HTH_HXLR"/>
    <property type="match status" value="1"/>
</dbReference>
<evidence type="ECO:0000313" key="6">
    <source>
        <dbReference type="Proteomes" id="UP000019265"/>
    </source>
</evidence>
<dbReference type="EMBL" id="CP006934">
    <property type="protein sequence ID" value="AHI53854.1"/>
    <property type="molecule type" value="Genomic_DNA"/>
</dbReference>
<gene>
    <name evidence="5" type="ORF">SSABA_v1c04470</name>
</gene>
<evidence type="ECO:0000259" key="4">
    <source>
        <dbReference type="PROSITE" id="PS51118"/>
    </source>
</evidence>
<dbReference type="PANTHER" id="PTHR33204:SF37">
    <property type="entry name" value="HTH-TYPE TRANSCRIPTIONAL REGULATOR YODB"/>
    <property type="match status" value="1"/>
</dbReference>
<evidence type="ECO:0000256" key="3">
    <source>
        <dbReference type="ARBA" id="ARBA00023163"/>
    </source>
</evidence>
<accession>W6AJG0</accession>
<dbReference type="InterPro" id="IPR036390">
    <property type="entry name" value="WH_DNA-bd_sf"/>
</dbReference>
<keyword evidence="3" id="KW-0804">Transcription</keyword>